<reference evidence="6" key="1">
    <citation type="submission" date="2022-08" db="EMBL/GenBank/DDBJ databases">
        <title>Nisaea acidiphila sp. nov., isolated from a marine algal debris and emended description of the genus Nisaea Urios et al. 2008.</title>
        <authorList>
            <person name="Kwon K."/>
        </authorList>
    </citation>
    <scope>NUCLEOTIDE SEQUENCE</scope>
    <source>
        <strain evidence="6">MEBiC11861</strain>
    </source>
</reference>
<gene>
    <name evidence="6" type="ORF">NUH88_12140</name>
</gene>
<dbReference type="Pfam" id="PF04588">
    <property type="entry name" value="HIG_1_N"/>
    <property type="match status" value="1"/>
</dbReference>
<sequence length="64" mass="7017">MSVFVIILMVIALLLVLGSLFGGLLSMARGGPGAPERSNRFMRYRVLFQFLAVALFMIALALSR</sequence>
<name>A0A9J7ALY5_9PROT</name>
<keyword evidence="1 4" id="KW-0812">Transmembrane</keyword>
<dbReference type="NCBIfam" id="NF033233">
    <property type="entry name" value="twin_helix"/>
    <property type="match status" value="1"/>
</dbReference>
<evidence type="ECO:0000256" key="3">
    <source>
        <dbReference type="ARBA" id="ARBA00023136"/>
    </source>
</evidence>
<keyword evidence="2 4" id="KW-1133">Transmembrane helix</keyword>
<evidence type="ECO:0000313" key="7">
    <source>
        <dbReference type="Proteomes" id="UP001060336"/>
    </source>
</evidence>
<feature type="domain" description="HIG1" evidence="5">
    <location>
        <begin position="1"/>
        <end position="64"/>
    </location>
</feature>
<dbReference type="InterPro" id="IPR007667">
    <property type="entry name" value="Hypoxia_induced_domain"/>
</dbReference>
<feature type="transmembrane region" description="Helical" evidence="4">
    <location>
        <begin position="6"/>
        <end position="25"/>
    </location>
</feature>
<evidence type="ECO:0000256" key="2">
    <source>
        <dbReference type="ARBA" id="ARBA00022989"/>
    </source>
</evidence>
<dbReference type="AlphaFoldDB" id="A0A9J7ALY5"/>
<dbReference type="EMBL" id="CP102480">
    <property type="protein sequence ID" value="UUX48166.1"/>
    <property type="molecule type" value="Genomic_DNA"/>
</dbReference>
<evidence type="ECO:0000256" key="4">
    <source>
        <dbReference type="SAM" id="Phobius"/>
    </source>
</evidence>
<keyword evidence="7" id="KW-1185">Reference proteome</keyword>
<dbReference type="Proteomes" id="UP001060336">
    <property type="component" value="Chromosome"/>
</dbReference>
<dbReference type="PROSITE" id="PS51503">
    <property type="entry name" value="HIG1"/>
    <property type="match status" value="1"/>
</dbReference>
<keyword evidence="3 4" id="KW-0472">Membrane</keyword>
<proteinExistence type="predicted"/>
<feature type="transmembrane region" description="Helical" evidence="4">
    <location>
        <begin position="46"/>
        <end position="63"/>
    </location>
</feature>
<dbReference type="KEGG" id="naci:NUH88_12140"/>
<evidence type="ECO:0000313" key="6">
    <source>
        <dbReference type="EMBL" id="UUX48166.1"/>
    </source>
</evidence>
<evidence type="ECO:0000259" key="5">
    <source>
        <dbReference type="PROSITE" id="PS51503"/>
    </source>
</evidence>
<evidence type="ECO:0000256" key="1">
    <source>
        <dbReference type="ARBA" id="ARBA00022692"/>
    </source>
</evidence>
<protein>
    <submittedName>
        <fullName evidence="6">Twin transmembrane helix small protein</fullName>
    </submittedName>
</protein>
<organism evidence="6 7">
    <name type="scientific">Nisaea acidiphila</name>
    <dbReference type="NCBI Taxonomy" id="1862145"/>
    <lineage>
        <taxon>Bacteria</taxon>
        <taxon>Pseudomonadati</taxon>
        <taxon>Pseudomonadota</taxon>
        <taxon>Alphaproteobacteria</taxon>
        <taxon>Rhodospirillales</taxon>
        <taxon>Thalassobaculaceae</taxon>
        <taxon>Nisaea</taxon>
    </lineage>
</organism>
<accession>A0A9J7ALY5</accession>
<dbReference type="RefSeq" id="WP_257766674.1">
    <property type="nucleotide sequence ID" value="NZ_CP102480.1"/>
</dbReference>